<sequence length="319" mass="33899">MNLSVREVLDLSERCFRAAGFDPSTARAHAAAVWWAEAYRGTGLAALEDLLGPLDDADATTPTIDERESPISVLDGRGLPCPVSAVPALDLACAHADRYGNGITRVTECVVGSGEELLGALACRAAERGYVSLVLSVGGDAGYRTVLGAPAGARPAVAEATPSAPSEGYAAIDRAVRADRHRARQAPLFRVAFDGETGPDPYDATDARLLHRFLQRSVAPAPDADAGPGFVVACIDPRHPRYSGEVGRVAEDAVRDTELFDRIHSPEAVGDRVDRLVREGVAVDRKRWRELFEFGNGVLAPPFEGSEKGAGFDLNELEG</sequence>
<protein>
    <submittedName>
        <fullName evidence="1">Uncharacterized protein</fullName>
    </submittedName>
</protein>
<dbReference type="SUPFAM" id="SSF89733">
    <property type="entry name" value="L-sulfolactate dehydrogenase-like"/>
    <property type="match status" value="1"/>
</dbReference>
<dbReference type="Gene3D" id="1.10.1530.10">
    <property type="match status" value="1"/>
</dbReference>
<dbReference type="STRING" id="1230456.C468_08184"/>
<dbReference type="EMBL" id="AOJH01000052">
    <property type="protein sequence ID" value="EMA64867.1"/>
    <property type="molecule type" value="Genomic_DNA"/>
</dbReference>
<evidence type="ECO:0000313" key="1">
    <source>
        <dbReference type="EMBL" id="EMA64867.1"/>
    </source>
</evidence>
<dbReference type="Gene3D" id="3.30.1370.60">
    <property type="entry name" value="Hypothetical oxidoreductase yiak, domain 2"/>
    <property type="match status" value="1"/>
</dbReference>
<dbReference type="InterPro" id="IPR043144">
    <property type="entry name" value="Mal/L-sulf/L-lact_DH-like_ah"/>
</dbReference>
<gene>
    <name evidence="1" type="ORF">C468_08184</name>
</gene>
<dbReference type="RefSeq" id="WP_008848359.1">
    <property type="nucleotide sequence ID" value="NZ_AOJH01000052.1"/>
</dbReference>
<dbReference type="InterPro" id="IPR036111">
    <property type="entry name" value="Mal/L-sulfo/L-lacto_DH-like_sf"/>
</dbReference>
<organism evidence="1 2">
    <name type="scientific">Halorubrum kocurii JCM 14978</name>
    <dbReference type="NCBI Taxonomy" id="1230456"/>
    <lineage>
        <taxon>Archaea</taxon>
        <taxon>Methanobacteriati</taxon>
        <taxon>Methanobacteriota</taxon>
        <taxon>Stenosarchaea group</taxon>
        <taxon>Halobacteria</taxon>
        <taxon>Halobacteriales</taxon>
        <taxon>Haloferacaceae</taxon>
        <taxon>Halorubrum</taxon>
    </lineage>
</organism>
<comment type="caution">
    <text evidence="1">The sequence shown here is derived from an EMBL/GenBank/DDBJ whole genome shotgun (WGS) entry which is preliminary data.</text>
</comment>
<evidence type="ECO:0000313" key="2">
    <source>
        <dbReference type="Proteomes" id="UP000011546"/>
    </source>
</evidence>
<reference evidence="1 2" key="1">
    <citation type="journal article" date="2014" name="PLoS Genet.">
        <title>Phylogenetically driven sequencing of extremely halophilic archaea reveals strategies for static and dynamic osmo-response.</title>
        <authorList>
            <person name="Becker E.A."/>
            <person name="Seitzer P.M."/>
            <person name="Tritt A."/>
            <person name="Larsen D."/>
            <person name="Krusor M."/>
            <person name="Yao A.I."/>
            <person name="Wu D."/>
            <person name="Madern D."/>
            <person name="Eisen J.A."/>
            <person name="Darling A.E."/>
            <person name="Facciotti M.T."/>
        </authorList>
    </citation>
    <scope>NUCLEOTIDE SEQUENCE [LARGE SCALE GENOMIC DNA]</scope>
    <source>
        <strain evidence="1 2">JCM 14978</strain>
    </source>
</reference>
<dbReference type="Proteomes" id="UP000011546">
    <property type="component" value="Unassembled WGS sequence"/>
</dbReference>
<keyword evidence="2" id="KW-1185">Reference proteome</keyword>
<accession>M0P3Z2</accession>
<dbReference type="InterPro" id="IPR043143">
    <property type="entry name" value="Mal/L-sulf/L-lact_DH-like_NADP"/>
</dbReference>
<dbReference type="PATRIC" id="fig|1230456.3.peg.1615"/>
<dbReference type="AlphaFoldDB" id="M0P3Z2"/>
<dbReference type="OrthoDB" id="205808at2157"/>
<name>M0P3Z2_9EURY</name>
<proteinExistence type="predicted"/>
<dbReference type="GO" id="GO:0016491">
    <property type="term" value="F:oxidoreductase activity"/>
    <property type="evidence" value="ECO:0007669"/>
    <property type="project" value="InterPro"/>
</dbReference>